<proteinExistence type="predicted"/>
<organism evidence="1 2">
    <name type="scientific">Citrus sinensis</name>
    <name type="common">Sweet orange</name>
    <name type="synonym">Citrus aurantium var. sinensis</name>
    <dbReference type="NCBI Taxonomy" id="2711"/>
    <lineage>
        <taxon>Eukaryota</taxon>
        <taxon>Viridiplantae</taxon>
        <taxon>Streptophyta</taxon>
        <taxon>Embryophyta</taxon>
        <taxon>Tracheophyta</taxon>
        <taxon>Spermatophyta</taxon>
        <taxon>Magnoliopsida</taxon>
        <taxon>eudicotyledons</taxon>
        <taxon>Gunneridae</taxon>
        <taxon>Pentapetalae</taxon>
        <taxon>rosids</taxon>
        <taxon>malvids</taxon>
        <taxon>Sapindales</taxon>
        <taxon>Rutaceae</taxon>
        <taxon>Aurantioideae</taxon>
        <taxon>Citrus</taxon>
    </lineage>
</organism>
<keyword evidence="1" id="KW-0378">Hydrolase</keyword>
<gene>
    <name evidence="1" type="ORF">KPL71_000526</name>
</gene>
<evidence type="ECO:0000313" key="1">
    <source>
        <dbReference type="EMBL" id="KAH9800039.1"/>
    </source>
</evidence>
<accession>A0ACB8NPJ0</accession>
<evidence type="ECO:0000313" key="2">
    <source>
        <dbReference type="Proteomes" id="UP000829398"/>
    </source>
</evidence>
<sequence>MTDVSVFHSLSYDRMYWAINLQRFSLIRRRHHRRFVISHHVRDPADSELSARFPAGPGRSACVCVSIIIKSLKYSIFPIVVQRRRVVIPNSHGEKLVGILHETGSKQLVIVCHGFQSTKDRIPMVNLAAALEREGISAFRFDFSGNGESEGSFLYGNYRREAEDLRAIVQDFCAKGRVITAIIGHSKGGNAVLLYASKYNDISIVINISGRFNLKRGIEGRLGLGYLQRIKQNGFIDVRNKKGKLEYRVTQESLMDRLSTDIHAACHMICQDCRVLTIHGTKDKMVPAEDALEFDKFIPNHKLHIIEGADHEFTSHQDELASLVIQFIKANYQKDGPTSKRADGTIDSRM</sequence>
<protein>
    <submittedName>
        <fullName evidence="1">Hydrolase 4 domain-containing protein</fullName>
    </submittedName>
</protein>
<reference evidence="2" key="1">
    <citation type="journal article" date="2023" name="Hortic. Res.">
        <title>A chromosome-level phased genome enabling allele-level studies in sweet orange: a case study on citrus Huanglongbing tolerance.</title>
        <authorList>
            <person name="Wu B."/>
            <person name="Yu Q."/>
            <person name="Deng Z."/>
            <person name="Duan Y."/>
            <person name="Luo F."/>
            <person name="Gmitter F. Jr."/>
        </authorList>
    </citation>
    <scope>NUCLEOTIDE SEQUENCE [LARGE SCALE GENOMIC DNA]</scope>
    <source>
        <strain evidence="2">cv. Valencia</strain>
    </source>
</reference>
<comment type="caution">
    <text evidence="1">The sequence shown here is derived from an EMBL/GenBank/DDBJ whole genome shotgun (WGS) entry which is preliminary data.</text>
</comment>
<name>A0ACB8NPJ0_CITSI</name>
<keyword evidence="2" id="KW-1185">Reference proteome</keyword>
<dbReference type="Proteomes" id="UP000829398">
    <property type="component" value="Chromosome 1"/>
</dbReference>
<dbReference type="EMBL" id="CM039170">
    <property type="protein sequence ID" value="KAH9800039.1"/>
    <property type="molecule type" value="Genomic_DNA"/>
</dbReference>